<reference evidence="2 3" key="1">
    <citation type="journal article" date="2007" name="Proc. Natl. Acad. Sci. U.S.A.">
        <title>Independent sorting-out of thousands of duplicated gene pairs in two yeast species descended from a whole-genome duplication.</title>
        <authorList>
            <person name="Scannell D.R."/>
            <person name="Frank A.C."/>
            <person name="Conant G.C."/>
            <person name="Byrne K.P."/>
            <person name="Woolfit M."/>
            <person name="Wolfe K.H."/>
        </authorList>
    </citation>
    <scope>NUCLEOTIDE SEQUENCE [LARGE SCALE GENOMIC DNA]</scope>
    <source>
        <strain evidence="3">ATCC 22028 / DSM 70294 / BCRC 21397 / CBS 2163 / NBRC 10782 / NRRL Y-8283 / UCD 57-17</strain>
    </source>
</reference>
<accession>A7TE58</accession>
<proteinExistence type="predicted"/>
<name>A7TE58_VANPO</name>
<protein>
    <submittedName>
        <fullName evidence="2">Uncharacterized protein</fullName>
    </submittedName>
</protein>
<dbReference type="AlphaFoldDB" id="A7TE58"/>
<dbReference type="OrthoDB" id="4070040at2759"/>
<dbReference type="Proteomes" id="UP000000267">
    <property type="component" value="Unassembled WGS sequence"/>
</dbReference>
<dbReference type="RefSeq" id="XP_001647238.1">
    <property type="nucleotide sequence ID" value="XM_001647188.1"/>
</dbReference>
<dbReference type="PhylomeDB" id="A7TE58"/>
<dbReference type="HOGENOM" id="CLU_1482373_0_0_1"/>
<dbReference type="KEGG" id="vpo:Kpol_1002p26"/>
<feature type="region of interest" description="Disordered" evidence="1">
    <location>
        <begin position="151"/>
        <end position="178"/>
    </location>
</feature>
<evidence type="ECO:0000313" key="3">
    <source>
        <dbReference type="Proteomes" id="UP000000267"/>
    </source>
</evidence>
<gene>
    <name evidence="2" type="ORF">Kpol_1002p26</name>
</gene>
<keyword evidence="3" id="KW-1185">Reference proteome</keyword>
<evidence type="ECO:0000313" key="2">
    <source>
        <dbReference type="EMBL" id="EDO19380.1"/>
    </source>
</evidence>
<evidence type="ECO:0000256" key="1">
    <source>
        <dbReference type="SAM" id="MobiDB-lite"/>
    </source>
</evidence>
<dbReference type="GeneID" id="5547729"/>
<dbReference type="EMBL" id="DS480379">
    <property type="protein sequence ID" value="EDO19380.1"/>
    <property type="molecule type" value="Genomic_DNA"/>
</dbReference>
<dbReference type="InParanoid" id="A7TE58"/>
<organism evidence="3">
    <name type="scientific">Vanderwaltozyma polyspora (strain ATCC 22028 / DSM 70294 / BCRC 21397 / CBS 2163 / NBRC 10782 / NRRL Y-8283 / UCD 57-17)</name>
    <name type="common">Kluyveromyces polysporus</name>
    <dbReference type="NCBI Taxonomy" id="436907"/>
    <lineage>
        <taxon>Eukaryota</taxon>
        <taxon>Fungi</taxon>
        <taxon>Dikarya</taxon>
        <taxon>Ascomycota</taxon>
        <taxon>Saccharomycotina</taxon>
        <taxon>Saccharomycetes</taxon>
        <taxon>Saccharomycetales</taxon>
        <taxon>Saccharomycetaceae</taxon>
        <taxon>Vanderwaltozyma</taxon>
    </lineage>
</organism>
<sequence length="178" mass="19534">MMMAYNFKPASVSTPANTAQNNSHINNNRNPTAKIMSLPPSNGKLTPIHPSINGMFNVNPQLPQSPPPIGALTHNLFPTQGGSPTVANSQHHRPGANINIELDSIRNKNDLSRSFEDDLIYCPRSLLSTQELLACEQLDFMMFNNNNINQLSPDSSMGQPKFNPYTSQSFNPSGPETN</sequence>
<dbReference type="eggNOG" id="ENOG502SD3N">
    <property type="taxonomic scope" value="Eukaryota"/>
</dbReference>
<dbReference type="FunCoup" id="A7TE58">
    <property type="interactions" value="61"/>
</dbReference>